<gene>
    <name evidence="3" type="ORF">M5X09_19405</name>
</gene>
<protein>
    <submittedName>
        <fullName evidence="3">HTH domain-containing protein</fullName>
    </submittedName>
</protein>
<dbReference type="PANTHER" id="PTHR34580">
    <property type="match status" value="1"/>
</dbReference>
<name>A0ABT4E0Q5_9BACL</name>
<reference evidence="3 4" key="1">
    <citation type="submission" date="2022-05" db="EMBL/GenBank/DDBJ databases">
        <title>Genome Sequencing of Bee-Associated Microbes.</title>
        <authorList>
            <person name="Dunlap C."/>
        </authorList>
    </citation>
    <scope>NUCLEOTIDE SEQUENCE [LARGE SCALE GENOMIC DNA]</scope>
    <source>
        <strain evidence="3 4">NRRL NRS-1438</strain>
    </source>
</reference>
<feature type="region of interest" description="Disordered" evidence="1">
    <location>
        <begin position="102"/>
        <end position="122"/>
    </location>
</feature>
<comment type="caution">
    <text evidence="3">The sequence shown here is derived from an EMBL/GenBank/DDBJ whole genome shotgun (WGS) entry which is preliminary data.</text>
</comment>
<feature type="compositionally biased region" description="Low complexity" evidence="1">
    <location>
        <begin position="106"/>
        <end position="122"/>
    </location>
</feature>
<dbReference type="EMBL" id="JAMDLW010000027">
    <property type="protein sequence ID" value="MCY9521806.1"/>
    <property type="molecule type" value="Genomic_DNA"/>
</dbReference>
<organism evidence="3 4">
    <name type="scientific">Paenibacillus apiarius</name>
    <dbReference type="NCBI Taxonomy" id="46240"/>
    <lineage>
        <taxon>Bacteria</taxon>
        <taxon>Bacillati</taxon>
        <taxon>Bacillota</taxon>
        <taxon>Bacilli</taxon>
        <taxon>Bacillales</taxon>
        <taxon>Paenibacillaceae</taxon>
        <taxon>Paenibacillus</taxon>
    </lineage>
</organism>
<dbReference type="Pfam" id="PF08279">
    <property type="entry name" value="HTH_11"/>
    <property type="match status" value="1"/>
</dbReference>
<dbReference type="RefSeq" id="WP_087435180.1">
    <property type="nucleotide sequence ID" value="NZ_JAMDLV010000032.1"/>
</dbReference>
<evidence type="ECO:0000259" key="2">
    <source>
        <dbReference type="Pfam" id="PF08279"/>
    </source>
</evidence>
<evidence type="ECO:0000256" key="1">
    <source>
        <dbReference type="SAM" id="MobiDB-lite"/>
    </source>
</evidence>
<accession>A0ABT4E0Q5</accession>
<dbReference type="Gene3D" id="1.10.10.10">
    <property type="entry name" value="Winged helix-like DNA-binding domain superfamily/Winged helix DNA-binding domain"/>
    <property type="match status" value="1"/>
</dbReference>
<dbReference type="SUPFAM" id="SSF46785">
    <property type="entry name" value="Winged helix' DNA-binding domain"/>
    <property type="match status" value="1"/>
</dbReference>
<proteinExistence type="predicted"/>
<dbReference type="PANTHER" id="PTHR34580:SF1">
    <property type="entry name" value="PROTEIN PAFC"/>
    <property type="match status" value="1"/>
</dbReference>
<evidence type="ECO:0000313" key="4">
    <source>
        <dbReference type="Proteomes" id="UP001207626"/>
    </source>
</evidence>
<dbReference type="InterPro" id="IPR036390">
    <property type="entry name" value="WH_DNA-bd_sf"/>
</dbReference>
<dbReference type="Proteomes" id="UP001207626">
    <property type="component" value="Unassembled WGS sequence"/>
</dbReference>
<dbReference type="InterPro" id="IPR013196">
    <property type="entry name" value="HTH_11"/>
</dbReference>
<keyword evidence="4" id="KW-1185">Reference proteome</keyword>
<sequence>MNRTDRLLAILLELRSRKLCRAEDLAEQFEISVRTVYRDMLALSEAGIPICAVPGQGYSLMEGYFLPPLSLLPEEAILLLCGGGTDGVDLLFSMEGARPLCPSQNRGSAEQQSAGAGGRAAATGTDFACPVRRVFGIARSRFRDGYAPVRYDS</sequence>
<evidence type="ECO:0000313" key="3">
    <source>
        <dbReference type="EMBL" id="MCY9521806.1"/>
    </source>
</evidence>
<feature type="domain" description="Helix-turn-helix type 11" evidence="2">
    <location>
        <begin position="6"/>
        <end position="58"/>
    </location>
</feature>
<dbReference type="InterPro" id="IPR051534">
    <property type="entry name" value="CBASS_pafABC_assoc_protein"/>
</dbReference>
<dbReference type="InterPro" id="IPR036388">
    <property type="entry name" value="WH-like_DNA-bd_sf"/>
</dbReference>